<protein>
    <submittedName>
        <fullName evidence="1">Uncharacterized protein</fullName>
    </submittedName>
</protein>
<comment type="caution">
    <text evidence="1">The sequence shown here is derived from an EMBL/GenBank/DDBJ whole genome shotgun (WGS) entry which is preliminary data.</text>
</comment>
<evidence type="ECO:0000313" key="2">
    <source>
        <dbReference type="Proteomes" id="UP000037939"/>
    </source>
</evidence>
<organism evidence="1 2">
    <name type="scientific">Amantichitinum ursilacus</name>
    <dbReference type="NCBI Taxonomy" id="857265"/>
    <lineage>
        <taxon>Bacteria</taxon>
        <taxon>Pseudomonadati</taxon>
        <taxon>Pseudomonadota</taxon>
        <taxon>Betaproteobacteria</taxon>
        <taxon>Neisseriales</taxon>
        <taxon>Chitinibacteraceae</taxon>
        <taxon>Amantichitinum</taxon>
    </lineage>
</organism>
<accession>A0A0N1JRZ0</accession>
<dbReference type="AlphaFoldDB" id="A0A0N1JRZ0"/>
<dbReference type="OrthoDB" id="9096196at2"/>
<dbReference type="STRING" id="857265.WG78_17310"/>
<dbReference type="Proteomes" id="UP000037939">
    <property type="component" value="Unassembled WGS sequence"/>
</dbReference>
<evidence type="ECO:0000313" key="1">
    <source>
        <dbReference type="EMBL" id="KPC50388.1"/>
    </source>
</evidence>
<name>A0A0N1JRZ0_9NEIS</name>
<keyword evidence="2" id="KW-1185">Reference proteome</keyword>
<dbReference type="EMBL" id="LAQT01000029">
    <property type="protein sequence ID" value="KPC50388.1"/>
    <property type="molecule type" value="Genomic_DNA"/>
</dbReference>
<proteinExistence type="predicted"/>
<gene>
    <name evidence="1" type="ORF">WG78_17310</name>
</gene>
<reference evidence="1 2" key="1">
    <citation type="submission" date="2015-07" db="EMBL/GenBank/DDBJ databases">
        <title>Draft genome sequence of the Amantichitinum ursilacus IGB-41, a new chitin-degrading bacterium.</title>
        <authorList>
            <person name="Kirstahler P."/>
            <person name="Guenther M."/>
            <person name="Grumaz C."/>
            <person name="Rupp S."/>
            <person name="Zibek S."/>
            <person name="Sohn K."/>
        </authorList>
    </citation>
    <scope>NUCLEOTIDE SEQUENCE [LARGE SCALE GENOMIC DNA]</scope>
    <source>
        <strain evidence="1 2">IGB-41</strain>
    </source>
</reference>
<dbReference type="RefSeq" id="WP_053939069.1">
    <property type="nucleotide sequence ID" value="NZ_LAQT01000029.1"/>
</dbReference>
<sequence>MNLSDLIASFASAATVNYWRDMFGKIFIFMISGTISLAYADVSVERRCLESENNKIRMELVLVGDAGSKWQGGFVQYGKKKAPITIVYAASRGMELGTRQESAEQTWLEIIGKDVTGAYEFDTNAAAISGFRYTNKKNGKAVGYTDISGSMDSVETQCLTK</sequence>